<dbReference type="EMBL" id="BK015597">
    <property type="protein sequence ID" value="DAE15008.1"/>
    <property type="molecule type" value="Genomic_DNA"/>
</dbReference>
<name>A0A8S5Q7I4_9CAUD</name>
<evidence type="ECO:0000313" key="1">
    <source>
        <dbReference type="EMBL" id="DAE15008.1"/>
    </source>
</evidence>
<reference evidence="1" key="1">
    <citation type="journal article" date="2021" name="Proc. Natl. Acad. Sci. U.S.A.">
        <title>A Catalog of Tens of Thousands of Viruses from Human Metagenomes Reveals Hidden Associations with Chronic Diseases.</title>
        <authorList>
            <person name="Tisza M.J."/>
            <person name="Buck C.B."/>
        </authorList>
    </citation>
    <scope>NUCLEOTIDE SEQUENCE</scope>
    <source>
        <strain evidence="1">Ctf8W5</strain>
    </source>
</reference>
<organism evidence="1">
    <name type="scientific">Siphoviridae sp. ctf8W5</name>
    <dbReference type="NCBI Taxonomy" id="2825595"/>
    <lineage>
        <taxon>Viruses</taxon>
        <taxon>Duplodnaviria</taxon>
        <taxon>Heunggongvirae</taxon>
        <taxon>Uroviricota</taxon>
        <taxon>Caudoviricetes</taxon>
    </lineage>
</organism>
<sequence length="405" mass="44885">MSYTYEIKINGQVVEPADESIQEIYAGSKLIWKRKDKQELFADITFASCRFTRRGLIVPAYLSQTSRAIYEKTGQKVSEFNITNLLSEYETGGFVYNDTPAYTISSTEGTVYARDLDDFLYTAGAAENVLTRSTLNLTDTNSQWSGYYNSIPEYLRAYKTTIASPGGSGILPLSRQLGAPAGAEKFGPLCYVKDGKLITDAGYVVLSVCGDSLICAEDIIMSNSNRRASGYITERTLTGEKVQQFFTARQRLLSYPYYTGGSVSGSENPRHYYKVHNALFYYALRSGVSRLNALNLDSNVSAECGIGTEPECVFYYNGRYYAVCGSAIYYSADPMLPADSTKIPLPTDEYGKYNINFASAGGYYVDRETGILYTIIESVNSFPTKEGGKAKNYKLIKINLNNTEA</sequence>
<proteinExistence type="predicted"/>
<protein>
    <submittedName>
        <fullName evidence="1">Uncharacterized protein</fullName>
    </submittedName>
</protein>
<accession>A0A8S5Q7I4</accession>